<dbReference type="InterPro" id="IPR027843">
    <property type="entry name" value="DUF4440"/>
</dbReference>
<dbReference type="Gene3D" id="3.10.450.50">
    <property type="match status" value="1"/>
</dbReference>
<dbReference type="SUPFAM" id="SSF54427">
    <property type="entry name" value="NTF2-like"/>
    <property type="match status" value="1"/>
</dbReference>
<gene>
    <name evidence="3" type="ORF">FHS68_005283</name>
</gene>
<evidence type="ECO:0000313" key="4">
    <source>
        <dbReference type="Proteomes" id="UP001179181"/>
    </source>
</evidence>
<accession>A0ABX0USY8</accession>
<feature type="domain" description="DUF4440" evidence="2">
    <location>
        <begin position="34"/>
        <end position="135"/>
    </location>
</feature>
<protein>
    <recommendedName>
        <fullName evidence="2">DUF4440 domain-containing protein</fullName>
    </recommendedName>
</protein>
<dbReference type="EMBL" id="JAASQJ010000007">
    <property type="protein sequence ID" value="NIJ56088.1"/>
    <property type="molecule type" value="Genomic_DNA"/>
</dbReference>
<feature type="chain" id="PRO_5045067117" description="DUF4440 domain-containing protein" evidence="1">
    <location>
        <begin position="18"/>
        <end position="144"/>
    </location>
</feature>
<sequence length="144" mass="15489">MKPVLFFFIFLASLAFAHAQTTPIQPMDGTDCSNLFFKALLEEDDSSISGLVASDFTVVGFQGQPINGPMLQQAIKEGYIVIDSGMLTATSTRNYGNVVVVSGQWSVSARIQNNNFQGDLAYMSVCVKAGGSWKVAAVQLTPIK</sequence>
<comment type="caution">
    <text evidence="3">The sequence shown here is derived from an EMBL/GenBank/DDBJ whole genome shotgun (WGS) entry which is preliminary data.</text>
</comment>
<keyword evidence="4" id="KW-1185">Reference proteome</keyword>
<dbReference type="Pfam" id="PF14534">
    <property type="entry name" value="DUF4440"/>
    <property type="match status" value="1"/>
</dbReference>
<proteinExistence type="predicted"/>
<dbReference type="Proteomes" id="UP001179181">
    <property type="component" value="Unassembled WGS sequence"/>
</dbReference>
<evidence type="ECO:0000256" key="1">
    <source>
        <dbReference type="SAM" id="SignalP"/>
    </source>
</evidence>
<name>A0ABX0USY8_9BACT</name>
<feature type="signal peptide" evidence="1">
    <location>
        <begin position="1"/>
        <end position="17"/>
    </location>
</feature>
<reference evidence="3 4" key="1">
    <citation type="submission" date="2020-03" db="EMBL/GenBank/DDBJ databases">
        <title>Genomic Encyclopedia of Type Strains, Phase IV (KMG-IV): sequencing the most valuable type-strain genomes for metagenomic binning, comparative biology and taxonomic classification.</title>
        <authorList>
            <person name="Goeker M."/>
        </authorList>
    </citation>
    <scope>NUCLEOTIDE SEQUENCE [LARGE SCALE GENOMIC DNA]</scope>
    <source>
        <strain evidence="3 4">DSM 102865</strain>
    </source>
</reference>
<keyword evidence="1" id="KW-0732">Signal</keyword>
<dbReference type="InterPro" id="IPR032710">
    <property type="entry name" value="NTF2-like_dom_sf"/>
</dbReference>
<dbReference type="RefSeq" id="WP_167276983.1">
    <property type="nucleotide sequence ID" value="NZ_JAASQJ010000007.1"/>
</dbReference>
<evidence type="ECO:0000259" key="2">
    <source>
        <dbReference type="Pfam" id="PF14534"/>
    </source>
</evidence>
<organism evidence="3 4">
    <name type="scientific">Dyadobacter arcticus</name>
    <dbReference type="NCBI Taxonomy" id="1078754"/>
    <lineage>
        <taxon>Bacteria</taxon>
        <taxon>Pseudomonadati</taxon>
        <taxon>Bacteroidota</taxon>
        <taxon>Cytophagia</taxon>
        <taxon>Cytophagales</taxon>
        <taxon>Spirosomataceae</taxon>
        <taxon>Dyadobacter</taxon>
    </lineage>
</organism>
<evidence type="ECO:0000313" key="3">
    <source>
        <dbReference type="EMBL" id="NIJ56088.1"/>
    </source>
</evidence>